<evidence type="ECO:0000313" key="2">
    <source>
        <dbReference type="EMBL" id="TWF96665.1"/>
    </source>
</evidence>
<dbReference type="EMBL" id="VIWT01000001">
    <property type="protein sequence ID" value="TWF96665.1"/>
    <property type="molecule type" value="Genomic_DNA"/>
</dbReference>
<feature type="domain" description="wHTH-Hsp90 Na associated" evidence="1">
    <location>
        <begin position="288"/>
        <end position="340"/>
    </location>
</feature>
<comment type="caution">
    <text evidence="2">The sequence shown here is derived from an EMBL/GenBank/DDBJ whole genome shotgun (WGS) entry which is preliminary data.</text>
</comment>
<feature type="domain" description="wHTH-Hsp90 Na associated" evidence="1">
    <location>
        <begin position="481"/>
        <end position="534"/>
    </location>
</feature>
<feature type="domain" description="wHTH-Hsp90 Na associated" evidence="1">
    <location>
        <begin position="351"/>
        <end position="404"/>
    </location>
</feature>
<feature type="domain" description="wHTH-Hsp90 Na associated" evidence="1">
    <location>
        <begin position="544"/>
        <end position="598"/>
    </location>
</feature>
<dbReference type="Proteomes" id="UP000317940">
    <property type="component" value="Unassembled WGS sequence"/>
</dbReference>
<proteinExistence type="predicted"/>
<name>A0A561UBC2_9ACTN</name>
<feature type="domain" description="wHTH-Hsp90 Na associated" evidence="1">
    <location>
        <begin position="222"/>
        <end position="276"/>
    </location>
</feature>
<feature type="domain" description="wHTH-Hsp90 Na associated" evidence="1">
    <location>
        <begin position="415"/>
        <end position="469"/>
    </location>
</feature>
<evidence type="ECO:0000259" key="1">
    <source>
        <dbReference type="Pfam" id="PF24410"/>
    </source>
</evidence>
<keyword evidence="3" id="KW-1185">Reference proteome</keyword>
<organism evidence="2 3">
    <name type="scientific">Kitasatospora viridis</name>
    <dbReference type="NCBI Taxonomy" id="281105"/>
    <lineage>
        <taxon>Bacteria</taxon>
        <taxon>Bacillati</taxon>
        <taxon>Actinomycetota</taxon>
        <taxon>Actinomycetes</taxon>
        <taxon>Kitasatosporales</taxon>
        <taxon>Streptomycetaceae</taxon>
        <taxon>Kitasatospora</taxon>
    </lineage>
</organism>
<feature type="domain" description="wHTH-Hsp90 Na associated" evidence="1">
    <location>
        <begin position="158"/>
        <end position="212"/>
    </location>
</feature>
<sequence>MSEREAGAGANLLARMLGALGGGQARPPVEPLPTDPVITSRALNGLEPRLRKRSTVPVEHLLRAAVVTGRTPGEVAQRLLELGFRPAEAPADDAVRPGDRKLISVRHDGKPGWLPLGLRVQYHEVLAAASASGTTPAQAVDRFGELGYRVAPARFPAVLQPHDLVLVSRDLDGREPWLPLDGDVKVGHLSRAAVVTGEPPAELAHRLLELGYRVPAELPTDVVRPGDRTLLSRDLDGRPPWLRPTVQVDVERLLATAVATDSTPRRVAVRFGELGYQVTKAELPGIARPHDTLLLSRDLDGGQPQLTHGQRISSGHLLRAAVVTAQKPSEVAQRMVELGFRPEEAPADDAVRPGDRELISAGHDGNPPWLRTGQPLQLGAVLVAALATNTAPRQVADRLEQLGYEVPKTGIPEQVRTVDPVLLSRDLDGRVPWLRDDMAVPGRHLLRAAIVAERLTVREAAQRLRELGHRTAAGASLDEPVRPGDRQLISDSHDGKPPWLKPGSPVQLGWLLAAASATGTGPREAAARLKQLGYDVPESGLPERVDRSDLVLASRDLNGRRPWLAHTDLVKAGHLVRVAAVTGRGIEEIALRVAELGFRVAKVAATARVLPTDRQLLSERGDGAAPWLRPGSPVPLGRILSAALAAGATPREVALRLAELGHELPGTQLPPLVEPADLVLISRHADGAAPWLPIEDVVPARHLQQAALAADRSPETVVARLRQLGYTVD</sequence>
<feature type="domain" description="wHTH-Hsp90 Na associated" evidence="1">
    <location>
        <begin position="95"/>
        <end position="148"/>
    </location>
</feature>
<dbReference type="OrthoDB" id="9802640at2"/>
<protein>
    <recommendedName>
        <fullName evidence="1">wHTH-Hsp90 Na associated domain-containing protein</fullName>
    </recommendedName>
</protein>
<gene>
    <name evidence="2" type="ORF">FHX73_11437</name>
</gene>
<feature type="domain" description="wHTH-Hsp90 Na associated" evidence="1">
    <location>
        <begin position="673"/>
        <end position="726"/>
    </location>
</feature>
<accession>A0A561UBC2</accession>
<feature type="domain" description="wHTH-Hsp90 Na associated" evidence="1">
    <location>
        <begin position="608"/>
        <end position="662"/>
    </location>
</feature>
<feature type="domain" description="wHTH-Hsp90 Na associated" evidence="1">
    <location>
        <begin position="30"/>
        <end position="84"/>
    </location>
</feature>
<dbReference type="AlphaFoldDB" id="A0A561UBC2"/>
<dbReference type="RefSeq" id="WP_145902986.1">
    <property type="nucleotide sequence ID" value="NZ_BAAAMZ010000004.1"/>
</dbReference>
<evidence type="ECO:0000313" key="3">
    <source>
        <dbReference type="Proteomes" id="UP000317940"/>
    </source>
</evidence>
<reference evidence="2 3" key="1">
    <citation type="submission" date="2019-06" db="EMBL/GenBank/DDBJ databases">
        <title>Sequencing the genomes of 1000 actinobacteria strains.</title>
        <authorList>
            <person name="Klenk H.-P."/>
        </authorList>
    </citation>
    <scope>NUCLEOTIDE SEQUENCE [LARGE SCALE GENOMIC DNA]</scope>
    <source>
        <strain evidence="2 3">DSM 44826</strain>
    </source>
</reference>
<dbReference type="InterPro" id="IPR056507">
    <property type="entry name" value="wHTH-HSP90_Na-assoc"/>
</dbReference>
<dbReference type="Pfam" id="PF24410">
    <property type="entry name" value="wHTH-HSP90_Na-assoc"/>
    <property type="match status" value="11"/>
</dbReference>